<reference evidence="2" key="1">
    <citation type="journal article" date="2019" name="Int. J. Syst. Evol. Microbiol.">
        <title>The Global Catalogue of Microorganisms (GCM) 10K type strain sequencing project: providing services to taxonomists for standard genome sequencing and annotation.</title>
        <authorList>
            <consortium name="The Broad Institute Genomics Platform"/>
            <consortium name="The Broad Institute Genome Sequencing Center for Infectious Disease"/>
            <person name="Wu L."/>
            <person name="Ma J."/>
        </authorList>
    </citation>
    <scope>NUCLEOTIDE SEQUENCE [LARGE SCALE GENOMIC DNA]</scope>
    <source>
        <strain evidence="2">JCM 13595</strain>
    </source>
</reference>
<evidence type="ECO:0000313" key="1">
    <source>
        <dbReference type="EMBL" id="GAA2040592.1"/>
    </source>
</evidence>
<evidence type="ECO:0000313" key="2">
    <source>
        <dbReference type="Proteomes" id="UP001501461"/>
    </source>
</evidence>
<name>A0ABP5G5G2_9MICC</name>
<dbReference type="RefSeq" id="WP_343958433.1">
    <property type="nucleotide sequence ID" value="NZ_BAAAMN010000046.1"/>
</dbReference>
<sequence length="150" mass="17135">MAEHEQEQQTNLADEWELSFDGFGDQNAGTFLDNLVKTIMVHRAPNANQDTIGYQTATLHVLCFDFVNQNARELGILQAQYAVNSYDNRLPSQTHIFTDDLGAYLYNLPDHIPKGLLCVNAKRLRRVARQFDKLVVMPFQYKLGQFNVGE</sequence>
<accession>A0ABP5G5G2</accession>
<dbReference type="Proteomes" id="UP001501461">
    <property type="component" value="Unassembled WGS sequence"/>
</dbReference>
<protein>
    <submittedName>
        <fullName evidence="1">Uncharacterized protein</fullName>
    </submittedName>
</protein>
<gene>
    <name evidence="1" type="ORF">GCM10009720_21270</name>
</gene>
<organism evidence="1 2">
    <name type="scientific">Yaniella flava</name>
    <dbReference type="NCBI Taxonomy" id="287930"/>
    <lineage>
        <taxon>Bacteria</taxon>
        <taxon>Bacillati</taxon>
        <taxon>Actinomycetota</taxon>
        <taxon>Actinomycetes</taxon>
        <taxon>Micrococcales</taxon>
        <taxon>Micrococcaceae</taxon>
        <taxon>Yaniella</taxon>
    </lineage>
</organism>
<comment type="caution">
    <text evidence="1">The sequence shown here is derived from an EMBL/GenBank/DDBJ whole genome shotgun (WGS) entry which is preliminary data.</text>
</comment>
<proteinExistence type="predicted"/>
<dbReference type="EMBL" id="BAAAMN010000046">
    <property type="protein sequence ID" value="GAA2040592.1"/>
    <property type="molecule type" value="Genomic_DNA"/>
</dbReference>
<keyword evidence="2" id="KW-1185">Reference proteome</keyword>